<keyword evidence="3" id="KW-1185">Reference proteome</keyword>
<dbReference type="EMBL" id="JBHLUD010000007">
    <property type="protein sequence ID" value="MFC0544199.1"/>
    <property type="molecule type" value="Genomic_DNA"/>
</dbReference>
<evidence type="ECO:0000256" key="1">
    <source>
        <dbReference type="SAM" id="Phobius"/>
    </source>
</evidence>
<feature type="transmembrane region" description="Helical" evidence="1">
    <location>
        <begin position="75"/>
        <end position="93"/>
    </location>
</feature>
<feature type="transmembrane region" description="Helical" evidence="1">
    <location>
        <begin position="12"/>
        <end position="38"/>
    </location>
</feature>
<protein>
    <recommendedName>
        <fullName evidence="4">Integral membrane protein</fullName>
    </recommendedName>
</protein>
<evidence type="ECO:0000313" key="3">
    <source>
        <dbReference type="Proteomes" id="UP001589810"/>
    </source>
</evidence>
<gene>
    <name evidence="2" type="ORF">ACFFH7_22025</name>
</gene>
<evidence type="ECO:0008006" key="4">
    <source>
        <dbReference type="Google" id="ProtNLM"/>
    </source>
</evidence>
<dbReference type="Proteomes" id="UP001589810">
    <property type="component" value="Unassembled WGS sequence"/>
</dbReference>
<name>A0ABV6MVN5_9PSEU</name>
<proteinExistence type="predicted"/>
<dbReference type="RefSeq" id="WP_273935683.1">
    <property type="nucleotide sequence ID" value="NZ_CP097263.1"/>
</dbReference>
<keyword evidence="1" id="KW-0812">Transmembrane</keyword>
<reference evidence="2 3" key="1">
    <citation type="submission" date="2024-09" db="EMBL/GenBank/DDBJ databases">
        <authorList>
            <person name="Sun Q."/>
            <person name="Mori K."/>
        </authorList>
    </citation>
    <scope>NUCLEOTIDE SEQUENCE [LARGE SCALE GENOMIC DNA]</scope>
    <source>
        <strain evidence="2 3">TBRC 1432</strain>
    </source>
</reference>
<comment type="caution">
    <text evidence="2">The sequence shown here is derived from an EMBL/GenBank/DDBJ whole genome shotgun (WGS) entry which is preliminary data.</text>
</comment>
<keyword evidence="1" id="KW-0472">Membrane</keyword>
<feature type="transmembrane region" description="Helical" evidence="1">
    <location>
        <begin position="99"/>
        <end position="120"/>
    </location>
</feature>
<feature type="transmembrane region" description="Helical" evidence="1">
    <location>
        <begin position="50"/>
        <end position="68"/>
    </location>
</feature>
<sequence length="135" mass="13896">MSREIAAPGPVRVAGTLVTVQGIAALVVAVVTVVLGLSGGAPALVAFGEAGIYVVIAAAFLVPGILLYRGTRGARNGAVFLQLLVIGGIWWGFNPVDALVVDILLTVYCLAILVLLLFLASSRAWAMGITEDQHG</sequence>
<organism evidence="2 3">
    <name type="scientific">Kutzneria chonburiensis</name>
    <dbReference type="NCBI Taxonomy" id="1483604"/>
    <lineage>
        <taxon>Bacteria</taxon>
        <taxon>Bacillati</taxon>
        <taxon>Actinomycetota</taxon>
        <taxon>Actinomycetes</taxon>
        <taxon>Pseudonocardiales</taxon>
        <taxon>Pseudonocardiaceae</taxon>
        <taxon>Kutzneria</taxon>
    </lineage>
</organism>
<accession>A0ABV6MVN5</accession>
<keyword evidence="1" id="KW-1133">Transmembrane helix</keyword>
<evidence type="ECO:0000313" key="2">
    <source>
        <dbReference type="EMBL" id="MFC0544199.1"/>
    </source>
</evidence>